<feature type="region of interest" description="Disordered" evidence="2">
    <location>
        <begin position="320"/>
        <end position="352"/>
    </location>
</feature>
<dbReference type="EMBL" id="JPKZ01002587">
    <property type="protein sequence ID" value="KHN75927.1"/>
    <property type="molecule type" value="Genomic_DNA"/>
</dbReference>
<name>A0A0B2V3A2_TOXCA</name>
<evidence type="ECO:0000256" key="2">
    <source>
        <dbReference type="SAM" id="MobiDB-lite"/>
    </source>
</evidence>
<feature type="compositionally biased region" description="Acidic residues" evidence="2">
    <location>
        <begin position="330"/>
        <end position="344"/>
    </location>
</feature>
<keyword evidence="4" id="KW-1185">Reference proteome</keyword>
<accession>A0A0B2V3A2</accession>
<evidence type="ECO:0000313" key="3">
    <source>
        <dbReference type="EMBL" id="KHN75927.1"/>
    </source>
</evidence>
<proteinExistence type="predicted"/>
<gene>
    <name evidence="3" type="ORF">Tcan_10545</name>
</gene>
<evidence type="ECO:0000256" key="1">
    <source>
        <dbReference type="SAM" id="Coils"/>
    </source>
</evidence>
<reference evidence="3 4" key="1">
    <citation type="submission" date="2014-11" db="EMBL/GenBank/DDBJ databases">
        <title>Genetic blueprint of the zoonotic pathogen Toxocara canis.</title>
        <authorList>
            <person name="Zhu X.-Q."/>
            <person name="Korhonen P.K."/>
            <person name="Cai H."/>
            <person name="Young N.D."/>
            <person name="Nejsum P."/>
            <person name="von Samson-Himmelstjerna G."/>
            <person name="Boag P.R."/>
            <person name="Tan P."/>
            <person name="Li Q."/>
            <person name="Min J."/>
            <person name="Yang Y."/>
            <person name="Wang X."/>
            <person name="Fang X."/>
            <person name="Hall R.S."/>
            <person name="Hofmann A."/>
            <person name="Sternberg P.W."/>
            <person name="Jex A.R."/>
            <person name="Gasser R.B."/>
        </authorList>
    </citation>
    <scope>NUCLEOTIDE SEQUENCE [LARGE SCALE GENOMIC DNA]</scope>
    <source>
        <strain evidence="3">PN_DK_2014</strain>
    </source>
</reference>
<sequence length="511" mass="58234">MWIAANERNRFIVTLIRDELARTGEALFEHSNSASNAWKRMEEALLKRGWQVAPGCANLRHEFIKRLSCLQNNQRNYATKGKRLVLNDVEAAIEELQEVYERATDRENRRRNADILELAMVLEKRGTGLRSYRWKEISAMLSVGNHLRRKTNSTLCIHSLLSNAKLHYERYRSGIARKPLSEAEKIFLRLQGITFHPESSFSPVPHGVSSRDGIGNRAPLDSLENLPHIQEAMKEDNAAIVGPSRISKRHRSSTFGHTENDLAEIGDCEDDPEEFAKRKRIEDEDHLLKETEAKFGKRPEYGTRAYFEWMGLLYGMPPTGSVPELKDSSSDEEDEEDSDEEEQEETVKEGKDELQQGTLLWAQTSMATIQQPSAVISNSLSTTFSDGVSDWLTAITTEIQQQVIEPPKMGRKELNEIEQQLKIEEMELKIELLKVKTRQMELENWYVMQAGQIDPLPTHILIEEGTKLADELDAAAIRQGRTVLQPSSSTGDAKLKYELDDNGELRTYLVL</sequence>
<feature type="coiled-coil region" evidence="1">
    <location>
        <begin position="86"/>
        <end position="113"/>
    </location>
</feature>
<evidence type="ECO:0000313" key="4">
    <source>
        <dbReference type="Proteomes" id="UP000031036"/>
    </source>
</evidence>
<protein>
    <submittedName>
        <fullName evidence="3">Uncharacterized protein</fullName>
    </submittedName>
</protein>
<feature type="coiled-coil region" evidence="1">
    <location>
        <begin position="411"/>
        <end position="443"/>
    </location>
</feature>
<dbReference type="Proteomes" id="UP000031036">
    <property type="component" value="Unassembled WGS sequence"/>
</dbReference>
<organism evidence="3 4">
    <name type="scientific">Toxocara canis</name>
    <name type="common">Canine roundworm</name>
    <dbReference type="NCBI Taxonomy" id="6265"/>
    <lineage>
        <taxon>Eukaryota</taxon>
        <taxon>Metazoa</taxon>
        <taxon>Ecdysozoa</taxon>
        <taxon>Nematoda</taxon>
        <taxon>Chromadorea</taxon>
        <taxon>Rhabditida</taxon>
        <taxon>Spirurina</taxon>
        <taxon>Ascaridomorpha</taxon>
        <taxon>Ascaridoidea</taxon>
        <taxon>Toxocaridae</taxon>
        <taxon>Toxocara</taxon>
    </lineage>
</organism>
<comment type="caution">
    <text evidence="3">The sequence shown here is derived from an EMBL/GenBank/DDBJ whole genome shotgun (WGS) entry which is preliminary data.</text>
</comment>
<dbReference type="AlphaFoldDB" id="A0A0B2V3A2"/>
<keyword evidence="1" id="KW-0175">Coiled coil</keyword>